<reference evidence="13 14" key="2">
    <citation type="submission" date="2014-03" db="EMBL/GenBank/DDBJ databases">
        <title>The Genome Sequence of Anncaliia algerae insect isolate PRA339.</title>
        <authorList>
            <consortium name="The Broad Institute Genome Sequencing Platform"/>
            <consortium name="The Broad Institute Genome Sequencing Center for Infectious Disease"/>
            <person name="Cuomo C."/>
            <person name="Becnel J."/>
            <person name="Sanscrainte N."/>
            <person name="Walker B."/>
            <person name="Young S.K."/>
            <person name="Zeng Q."/>
            <person name="Gargeya S."/>
            <person name="Fitzgerald M."/>
            <person name="Haas B."/>
            <person name="Abouelleil A."/>
            <person name="Alvarado L."/>
            <person name="Arachchi H.M."/>
            <person name="Berlin A.M."/>
            <person name="Chapman S.B."/>
            <person name="Dewar J."/>
            <person name="Goldberg J."/>
            <person name="Griggs A."/>
            <person name="Gujja S."/>
            <person name="Hansen M."/>
            <person name="Howarth C."/>
            <person name="Imamovic A."/>
            <person name="Larimer J."/>
            <person name="McCowan C."/>
            <person name="Murphy C."/>
            <person name="Neiman D."/>
            <person name="Pearson M."/>
            <person name="Priest M."/>
            <person name="Roberts A."/>
            <person name="Saif S."/>
            <person name="Shea T."/>
            <person name="Sisk P."/>
            <person name="Sykes S."/>
            <person name="Wortman J."/>
            <person name="Nusbaum C."/>
            <person name="Birren B."/>
        </authorList>
    </citation>
    <scope>NUCLEOTIDE SEQUENCE [LARGE SCALE GENOMIC DNA]</scope>
    <source>
        <strain evidence="13 14">PRA339</strain>
    </source>
</reference>
<evidence type="ECO:0000259" key="12">
    <source>
        <dbReference type="Pfam" id="PF16491"/>
    </source>
</evidence>
<evidence type="ECO:0000259" key="11">
    <source>
        <dbReference type="Pfam" id="PF01435"/>
    </source>
</evidence>
<feature type="compositionally biased region" description="Basic and acidic residues" evidence="10">
    <location>
        <begin position="261"/>
        <end position="278"/>
    </location>
</feature>
<feature type="binding site" evidence="8">
    <location>
        <position position="335"/>
    </location>
    <ligand>
        <name>Zn(2+)</name>
        <dbReference type="ChEBI" id="CHEBI:29105"/>
        <note>catalytic</note>
    </ligand>
</feature>
<dbReference type="CDD" id="cd07343">
    <property type="entry name" value="M48A_Zmpste24p_like"/>
    <property type="match status" value="1"/>
</dbReference>
<dbReference type="InterPro" id="IPR027057">
    <property type="entry name" value="CAXX_Prtase_1"/>
</dbReference>
<feature type="domain" description="Peptidase M48" evidence="11">
    <location>
        <begin position="288"/>
        <end position="459"/>
    </location>
</feature>
<evidence type="ECO:0000313" key="13">
    <source>
        <dbReference type="EMBL" id="KCZ79954.1"/>
    </source>
</evidence>
<feature type="domain" description="CAAX prenyl protease 1 N-terminal" evidence="12">
    <location>
        <begin position="38"/>
        <end position="194"/>
    </location>
</feature>
<keyword evidence="2 8" id="KW-0479">Metal-binding</keyword>
<keyword evidence="3 9" id="KW-0378">Hydrolase</keyword>
<feature type="region of interest" description="Disordered" evidence="10">
    <location>
        <begin position="237"/>
        <end position="278"/>
    </location>
</feature>
<feature type="transmembrane region" description="Helical" evidence="9">
    <location>
        <begin position="140"/>
        <end position="159"/>
    </location>
</feature>
<evidence type="ECO:0000256" key="8">
    <source>
        <dbReference type="PIRSR" id="PIRSR627057-2"/>
    </source>
</evidence>
<dbReference type="STRING" id="1288291.A0A059EYX7"/>
<comment type="subcellular location">
    <subcellularLocation>
        <location evidence="9">Endoplasmic reticulum membrane</location>
        <topology evidence="9">Multi-pass membrane protein</topology>
    </subcellularLocation>
</comment>
<comment type="function">
    <text evidence="9">Proteolytically removes the C-terminal three residues of farnesylated proteins.</text>
</comment>
<dbReference type="GO" id="GO:0071586">
    <property type="term" value="P:CAAX-box protein processing"/>
    <property type="evidence" value="ECO:0007669"/>
    <property type="project" value="UniProtKB-UniRule"/>
</dbReference>
<comment type="similarity">
    <text evidence="9">Belongs to the peptidase M48A family.</text>
</comment>
<organism evidence="13 14">
    <name type="scientific">Anncaliia algerae PRA339</name>
    <dbReference type="NCBI Taxonomy" id="1288291"/>
    <lineage>
        <taxon>Eukaryota</taxon>
        <taxon>Fungi</taxon>
        <taxon>Fungi incertae sedis</taxon>
        <taxon>Microsporidia</taxon>
        <taxon>Tubulinosematoidea</taxon>
        <taxon>Tubulinosematidae</taxon>
        <taxon>Anncaliia</taxon>
    </lineage>
</organism>
<feature type="transmembrane region" description="Helical" evidence="9">
    <location>
        <begin position="12"/>
        <end position="34"/>
    </location>
</feature>
<evidence type="ECO:0000256" key="10">
    <source>
        <dbReference type="SAM" id="MobiDB-lite"/>
    </source>
</evidence>
<dbReference type="PANTHER" id="PTHR10120">
    <property type="entry name" value="CAAX PRENYL PROTEASE 1"/>
    <property type="match status" value="1"/>
</dbReference>
<evidence type="ECO:0000256" key="1">
    <source>
        <dbReference type="ARBA" id="ARBA00022670"/>
    </source>
</evidence>
<evidence type="ECO:0000256" key="9">
    <source>
        <dbReference type="RuleBase" id="RU366005"/>
    </source>
</evidence>
<comment type="cofactor">
    <cofactor evidence="8 9">
        <name>Zn(2+)</name>
        <dbReference type="ChEBI" id="CHEBI:29105"/>
    </cofactor>
    <text evidence="8 9">Binds 1 zinc ion per subunit.</text>
</comment>
<keyword evidence="9" id="KW-0472">Membrane</keyword>
<keyword evidence="9" id="KW-0256">Endoplasmic reticulum</keyword>
<dbReference type="GO" id="GO:0005789">
    <property type="term" value="C:endoplasmic reticulum membrane"/>
    <property type="evidence" value="ECO:0007669"/>
    <property type="project" value="UniProtKB-SubCell"/>
</dbReference>
<dbReference type="InterPro" id="IPR032456">
    <property type="entry name" value="Peptidase_M48_N"/>
</dbReference>
<feature type="transmembrane region" description="Helical" evidence="9">
    <location>
        <begin position="372"/>
        <end position="394"/>
    </location>
</feature>
<sequence length="465" mass="55065">MSYSTHKSLPYLLSFICLFKTFLIGRQIFCLNSCKTHPTIPPKELEQTKNYNKERHYLSLFRMFVSLALDIFIIKKDIFHKFFSYFSNTILGMTFFYVSYSIISTIIFIPFDLVSNFIIEERYGFNKMTLSLFFSDLLKSTMIFSVINFVFIYALIYCISNFAYFYIYAFIFFVVLQIFIIVLYPIVILPLFNKFTELEEGSLKTEIKKLIRKINSYLSDPSSYSLEMKKNEDVKIANDNEEMDKEKEEESNITNESYEEQNVHETKEEKENKDNEEKEDYPFVKVKKILKMDGSKRSHHSNAYFIGLFKEKRIVLFDTLMDKMSTSEIIAVLGHEFGHASRNHIYKNLSLMFLIQLLVLFTYSFTCNKNEVIIIDFIYFSYYLSFVNIFLSYLQSYVSRKFEVEADEFAINLGLGLELRSGLIKLYQDNKAPPVTDKWYSIYVNSHPTLEERVDFIDKKLKKNE</sequence>
<evidence type="ECO:0000256" key="2">
    <source>
        <dbReference type="ARBA" id="ARBA00022723"/>
    </source>
</evidence>
<comment type="catalytic activity">
    <reaction evidence="6 9">
        <text>Hydrolyzes the peptide bond -P2-(S-farnesyl or geranylgeranyl)C-P1'-P2'-P3'-COOH where P1' and P2' are amino acids with aliphatic side chains and P3' is any C-terminal residue.</text>
        <dbReference type="EC" id="3.4.24.84"/>
    </reaction>
</comment>
<dbReference type="Gene3D" id="3.30.2010.10">
    <property type="entry name" value="Metalloproteases ('zincins'), catalytic domain"/>
    <property type="match status" value="1"/>
</dbReference>
<evidence type="ECO:0000313" key="14">
    <source>
        <dbReference type="Proteomes" id="UP000030655"/>
    </source>
</evidence>
<keyword evidence="5 9" id="KW-0482">Metalloprotease</keyword>
<dbReference type="EMBL" id="KK365215">
    <property type="protein sequence ID" value="KCZ79954.1"/>
    <property type="molecule type" value="Genomic_DNA"/>
</dbReference>
<dbReference type="Pfam" id="PF01435">
    <property type="entry name" value="Peptidase_M48"/>
    <property type="match status" value="1"/>
</dbReference>
<dbReference type="GO" id="GO:0004222">
    <property type="term" value="F:metalloendopeptidase activity"/>
    <property type="evidence" value="ECO:0007669"/>
    <property type="project" value="UniProtKB-UniRule"/>
</dbReference>
<keyword evidence="9" id="KW-1133">Transmembrane helix</keyword>
<feature type="binding site" evidence="8">
    <location>
        <position position="403"/>
    </location>
    <ligand>
        <name>Zn(2+)</name>
        <dbReference type="ChEBI" id="CHEBI:29105"/>
        <note>catalytic</note>
    </ligand>
</feature>
<evidence type="ECO:0000256" key="7">
    <source>
        <dbReference type="PIRSR" id="PIRSR627057-1"/>
    </source>
</evidence>
<dbReference type="HOGENOM" id="CLU_025947_1_0_1"/>
<dbReference type="Pfam" id="PF16491">
    <property type="entry name" value="Peptidase_M48_N"/>
    <property type="match status" value="1"/>
</dbReference>
<proteinExistence type="inferred from homology"/>
<evidence type="ECO:0000256" key="4">
    <source>
        <dbReference type="ARBA" id="ARBA00022833"/>
    </source>
</evidence>
<accession>A0A059EYX7</accession>
<dbReference type="Proteomes" id="UP000030655">
    <property type="component" value="Unassembled WGS sequence"/>
</dbReference>
<dbReference type="InterPro" id="IPR001915">
    <property type="entry name" value="Peptidase_M48"/>
</dbReference>
<feature type="transmembrane region" description="Helical" evidence="9">
    <location>
        <begin position="55"/>
        <end position="74"/>
    </location>
</feature>
<reference evidence="14" key="1">
    <citation type="submission" date="2013-02" db="EMBL/GenBank/DDBJ databases">
        <authorList>
            <consortium name="The Broad Institute Genome Sequencing Platform"/>
            <person name="Cuomo C."/>
            <person name="Becnel J."/>
            <person name="Sanscrainte N."/>
            <person name="Walker B."/>
            <person name="Young S.K."/>
            <person name="Zeng Q."/>
            <person name="Gargeya S."/>
            <person name="Fitzgerald M."/>
            <person name="Haas B."/>
            <person name="Abouelleil A."/>
            <person name="Alvarado L."/>
            <person name="Arachchi H.M."/>
            <person name="Berlin A.M."/>
            <person name="Chapman S.B."/>
            <person name="Dewar J."/>
            <person name="Goldberg J."/>
            <person name="Griggs A."/>
            <person name="Gujja S."/>
            <person name="Hansen M."/>
            <person name="Howarth C."/>
            <person name="Imamovic A."/>
            <person name="Larimer J."/>
            <person name="McCowan C."/>
            <person name="Murphy C."/>
            <person name="Neiman D."/>
            <person name="Pearson M."/>
            <person name="Priest M."/>
            <person name="Roberts A."/>
            <person name="Saif S."/>
            <person name="Shea T."/>
            <person name="Sisk P."/>
            <person name="Sykes S."/>
            <person name="Wortman J."/>
            <person name="Nusbaum C."/>
            <person name="Birren B."/>
        </authorList>
    </citation>
    <scope>NUCLEOTIDE SEQUENCE [LARGE SCALE GENOMIC DNA]</scope>
    <source>
        <strain evidence="14">PRA339</strain>
    </source>
</reference>
<feature type="compositionally biased region" description="Basic and acidic residues" evidence="10">
    <location>
        <begin position="237"/>
        <end position="250"/>
    </location>
</feature>
<keyword evidence="4 8" id="KW-0862">Zinc</keyword>
<dbReference type="VEuPathDB" id="MicrosporidiaDB:H312_02642"/>
<evidence type="ECO:0000256" key="5">
    <source>
        <dbReference type="ARBA" id="ARBA00023049"/>
    </source>
</evidence>
<keyword evidence="9" id="KW-0812">Transmembrane</keyword>
<protein>
    <recommendedName>
        <fullName evidence="9">CAAX prenyl protease</fullName>
        <ecNumber evidence="9">3.4.24.84</ecNumber>
    </recommendedName>
</protein>
<feature type="transmembrane region" description="Helical" evidence="9">
    <location>
        <begin position="165"/>
        <end position="192"/>
    </location>
</feature>
<feature type="transmembrane region" description="Helical" evidence="9">
    <location>
        <begin position="94"/>
        <end position="119"/>
    </location>
</feature>
<dbReference type="AlphaFoldDB" id="A0A059EYX7"/>
<name>A0A059EYX7_9MICR</name>
<feature type="binding site" evidence="8">
    <location>
        <position position="339"/>
    </location>
    <ligand>
        <name>Zn(2+)</name>
        <dbReference type="ChEBI" id="CHEBI:29105"/>
        <note>catalytic</note>
    </ligand>
</feature>
<evidence type="ECO:0000256" key="6">
    <source>
        <dbReference type="ARBA" id="ARBA00044456"/>
    </source>
</evidence>
<gene>
    <name evidence="13" type="ORF">H312_02642</name>
</gene>
<keyword evidence="14" id="KW-1185">Reference proteome</keyword>
<dbReference type="EC" id="3.4.24.84" evidence="9"/>
<dbReference type="OrthoDB" id="360839at2759"/>
<feature type="active site" evidence="7">
    <location>
        <position position="336"/>
    </location>
</feature>
<dbReference type="GO" id="GO:0046872">
    <property type="term" value="F:metal ion binding"/>
    <property type="evidence" value="ECO:0007669"/>
    <property type="project" value="UniProtKB-UniRule"/>
</dbReference>
<evidence type="ECO:0000256" key="3">
    <source>
        <dbReference type="ARBA" id="ARBA00022801"/>
    </source>
</evidence>
<feature type="transmembrane region" description="Helical" evidence="9">
    <location>
        <begin position="349"/>
        <end position="366"/>
    </location>
</feature>
<keyword evidence="1 9" id="KW-0645">Protease</keyword>
<feature type="active site" description="Proton donor" evidence="7">
    <location>
        <position position="407"/>
    </location>
</feature>